<reference evidence="2 3" key="1">
    <citation type="journal article" date="2023" name="Int. J. Syst. Evol. Microbiol.">
        <title>The observation of taxonomic boundaries for the 16SrII and 16SrXXV phytoplasmas using genome-based delimitation.</title>
        <authorList>
            <person name="Rodrigues Jardim B."/>
            <person name="Tran-Nguyen L.T.T."/>
            <person name="Gambley C."/>
            <person name="Al-Sadi A.M."/>
            <person name="Al-Subhi A.M."/>
            <person name="Foissac X."/>
            <person name="Salar P."/>
            <person name="Cai H."/>
            <person name="Yang J.Y."/>
            <person name="Davis R."/>
            <person name="Jones L."/>
            <person name="Rodoni B."/>
            <person name="Constable F.E."/>
        </authorList>
    </citation>
    <scope>NUCLEOTIDE SEQUENCE [LARGE SCALE GENOMIC DNA]</scope>
    <source>
        <strain evidence="2">BAWM-225</strain>
    </source>
</reference>
<keyword evidence="1" id="KW-0472">Membrane</keyword>
<keyword evidence="1" id="KW-0812">Transmembrane</keyword>
<sequence>MKKEYIITTSSLNKVIIILILVIIIIILMLFLLFEDTNIEIATFKNVKSSYITENPKNLKKHIGIDNAKKKILNHSAKVSSGHVLDVKDSSNRIIKGINTNNIKYLT</sequence>
<name>A0ABT9D9C2_9MOLU</name>
<accession>A0ABT9D9C2</accession>
<evidence type="ECO:0000313" key="3">
    <source>
        <dbReference type="Proteomes" id="UP001170683"/>
    </source>
</evidence>
<evidence type="ECO:0000313" key="2">
    <source>
        <dbReference type="EMBL" id="MDO8064335.1"/>
    </source>
</evidence>
<evidence type="ECO:0008006" key="4">
    <source>
        <dbReference type="Google" id="ProtNLM"/>
    </source>
</evidence>
<gene>
    <name evidence="2" type="ORF">OC701_02625</name>
</gene>
<comment type="caution">
    <text evidence="2">The sequence shown here is derived from an EMBL/GenBank/DDBJ whole genome shotgun (WGS) entry which is preliminary data.</text>
</comment>
<dbReference type="Proteomes" id="UP001170683">
    <property type="component" value="Unassembled WGS sequence"/>
</dbReference>
<keyword evidence="1" id="KW-1133">Transmembrane helix</keyword>
<proteinExistence type="predicted"/>
<dbReference type="RefSeq" id="WP_304514526.1">
    <property type="nucleotide sequence ID" value="NZ_JAOSIQ010000050.1"/>
</dbReference>
<dbReference type="EMBL" id="JAOSIQ010000050">
    <property type="protein sequence ID" value="MDO8064335.1"/>
    <property type="molecule type" value="Genomic_DNA"/>
</dbReference>
<protein>
    <recommendedName>
        <fullName evidence="4">Effector</fullName>
    </recommendedName>
</protein>
<evidence type="ECO:0000256" key="1">
    <source>
        <dbReference type="SAM" id="Phobius"/>
    </source>
</evidence>
<organism evidence="2 3">
    <name type="scientific">Candidatus Phytoplasma bonamiae</name>
    <dbReference type="NCBI Taxonomy" id="2982626"/>
    <lineage>
        <taxon>Bacteria</taxon>
        <taxon>Bacillati</taxon>
        <taxon>Mycoplasmatota</taxon>
        <taxon>Mollicutes</taxon>
        <taxon>Acholeplasmatales</taxon>
        <taxon>Acholeplasmataceae</taxon>
        <taxon>Candidatus Phytoplasma</taxon>
        <taxon>16SrII (Peanut WB group)</taxon>
    </lineage>
</organism>
<feature type="transmembrane region" description="Helical" evidence="1">
    <location>
        <begin position="12"/>
        <end position="34"/>
    </location>
</feature>
<keyword evidence="3" id="KW-1185">Reference proteome</keyword>